<gene>
    <name evidence="13" type="ORF">DFH94DRAFT_688831</name>
</gene>
<dbReference type="InterPro" id="IPR009027">
    <property type="entry name" value="Ribosomal_bL9/RNase_H1_N"/>
</dbReference>
<proteinExistence type="inferred from homology"/>
<feature type="compositionally biased region" description="Polar residues" evidence="11">
    <location>
        <begin position="59"/>
        <end position="75"/>
    </location>
</feature>
<organism evidence="13 14">
    <name type="scientific">Russula ochroleuca</name>
    <dbReference type="NCBI Taxonomy" id="152965"/>
    <lineage>
        <taxon>Eukaryota</taxon>
        <taxon>Fungi</taxon>
        <taxon>Dikarya</taxon>
        <taxon>Basidiomycota</taxon>
        <taxon>Agaricomycotina</taxon>
        <taxon>Agaricomycetes</taxon>
        <taxon>Russulales</taxon>
        <taxon>Russulaceae</taxon>
        <taxon>Russula</taxon>
    </lineage>
</organism>
<dbReference type="SUPFAM" id="SSF55658">
    <property type="entry name" value="L9 N-domain-like"/>
    <property type="match status" value="1"/>
</dbReference>
<evidence type="ECO:0000256" key="4">
    <source>
        <dbReference type="ARBA" id="ARBA00012180"/>
    </source>
</evidence>
<dbReference type="InterPro" id="IPR012337">
    <property type="entry name" value="RNaseH-like_sf"/>
</dbReference>
<keyword evidence="14" id="KW-1185">Reference proteome</keyword>
<evidence type="ECO:0000256" key="11">
    <source>
        <dbReference type="SAM" id="MobiDB-lite"/>
    </source>
</evidence>
<dbReference type="InterPro" id="IPR011320">
    <property type="entry name" value="RNase_H1_N"/>
</dbReference>
<dbReference type="GO" id="GO:0003676">
    <property type="term" value="F:nucleic acid binding"/>
    <property type="evidence" value="ECO:0007669"/>
    <property type="project" value="UniProtKB-UniRule"/>
</dbReference>
<comment type="cofactor">
    <cofactor evidence="2 10">
        <name>Mg(2+)</name>
        <dbReference type="ChEBI" id="CHEBI:18420"/>
    </cofactor>
</comment>
<dbReference type="InterPro" id="IPR002156">
    <property type="entry name" value="RNaseH_domain"/>
</dbReference>
<dbReference type="GO" id="GO:0043137">
    <property type="term" value="P:DNA replication, removal of RNA primer"/>
    <property type="evidence" value="ECO:0007669"/>
    <property type="project" value="TreeGrafter"/>
</dbReference>
<dbReference type="InterPro" id="IPR036397">
    <property type="entry name" value="RNaseH_sf"/>
</dbReference>
<feature type="compositionally biased region" description="Low complexity" evidence="11">
    <location>
        <begin position="76"/>
        <end position="90"/>
    </location>
</feature>
<evidence type="ECO:0000259" key="12">
    <source>
        <dbReference type="PROSITE" id="PS50879"/>
    </source>
</evidence>
<dbReference type="SUPFAM" id="SSF53098">
    <property type="entry name" value="Ribonuclease H-like"/>
    <property type="match status" value="1"/>
</dbReference>
<keyword evidence="5 10" id="KW-0540">Nuclease</keyword>
<reference evidence="13" key="1">
    <citation type="submission" date="2019-10" db="EMBL/GenBank/DDBJ databases">
        <authorList>
            <consortium name="DOE Joint Genome Institute"/>
            <person name="Kuo A."/>
            <person name="Miyauchi S."/>
            <person name="Kiss E."/>
            <person name="Drula E."/>
            <person name="Kohler A."/>
            <person name="Sanchez-Garcia M."/>
            <person name="Andreopoulos B."/>
            <person name="Barry K.W."/>
            <person name="Bonito G."/>
            <person name="Buee M."/>
            <person name="Carver A."/>
            <person name="Chen C."/>
            <person name="Cichocki N."/>
            <person name="Clum A."/>
            <person name="Culley D."/>
            <person name="Crous P.W."/>
            <person name="Fauchery L."/>
            <person name="Girlanda M."/>
            <person name="Hayes R."/>
            <person name="Keri Z."/>
            <person name="LaButti K."/>
            <person name="Lipzen A."/>
            <person name="Lombard V."/>
            <person name="Magnuson J."/>
            <person name="Maillard F."/>
            <person name="Morin E."/>
            <person name="Murat C."/>
            <person name="Nolan M."/>
            <person name="Ohm R."/>
            <person name="Pangilinan J."/>
            <person name="Pereira M."/>
            <person name="Perotto S."/>
            <person name="Peter M."/>
            <person name="Riley R."/>
            <person name="Sitrit Y."/>
            <person name="Stielow B."/>
            <person name="Szollosi G."/>
            <person name="Zifcakova L."/>
            <person name="Stursova M."/>
            <person name="Spatafora J.W."/>
            <person name="Tedersoo L."/>
            <person name="Vaario L.-M."/>
            <person name="Yamada A."/>
            <person name="Yan M."/>
            <person name="Wang P."/>
            <person name="Xu J."/>
            <person name="Bruns T."/>
            <person name="Baldrian P."/>
            <person name="Vilgalys R."/>
            <person name="Henrissat B."/>
            <person name="Grigoriev I.V."/>
            <person name="Hibbett D."/>
            <person name="Nagy L.G."/>
            <person name="Martin F.M."/>
        </authorList>
    </citation>
    <scope>NUCLEOTIDE SEQUENCE</scope>
    <source>
        <strain evidence="13">Prilba</strain>
    </source>
</reference>
<evidence type="ECO:0000256" key="8">
    <source>
        <dbReference type="ARBA" id="ARBA00022801"/>
    </source>
</evidence>
<evidence type="ECO:0000256" key="9">
    <source>
        <dbReference type="ARBA" id="ARBA00022842"/>
    </source>
</evidence>
<dbReference type="Pfam" id="PF00075">
    <property type="entry name" value="RNase_H"/>
    <property type="match status" value="1"/>
</dbReference>
<comment type="function">
    <text evidence="10">Endonuclease that specifically degrades the RNA of RNA-DNA hybrids.</text>
</comment>
<dbReference type="Pfam" id="PF01693">
    <property type="entry name" value="Cauli_VI"/>
    <property type="match status" value="1"/>
</dbReference>
<keyword evidence="7 10" id="KW-0255">Endonuclease</keyword>
<evidence type="ECO:0000313" key="13">
    <source>
        <dbReference type="EMBL" id="KAF8486466.1"/>
    </source>
</evidence>
<feature type="region of interest" description="Disordered" evidence="11">
    <location>
        <begin position="59"/>
        <end position="120"/>
    </location>
</feature>
<dbReference type="OrthoDB" id="245563at2759"/>
<dbReference type="InterPro" id="IPR050092">
    <property type="entry name" value="RNase_H"/>
</dbReference>
<dbReference type="InterPro" id="IPR037056">
    <property type="entry name" value="RNase_H1_N_sf"/>
</dbReference>
<keyword evidence="8 10" id="KW-0378">Hydrolase</keyword>
<dbReference type="FunFam" id="3.40.970.10:FF:000001">
    <property type="entry name" value="Ribonuclease H1"/>
    <property type="match status" value="1"/>
</dbReference>
<dbReference type="InterPro" id="IPR017067">
    <property type="entry name" value="RNase_H1_euk"/>
</dbReference>
<feature type="compositionally biased region" description="Polar residues" evidence="11">
    <location>
        <begin position="98"/>
        <end position="114"/>
    </location>
</feature>
<evidence type="ECO:0000256" key="3">
    <source>
        <dbReference type="ARBA" id="ARBA00005300"/>
    </source>
</evidence>
<dbReference type="AlphaFoldDB" id="A0A9P5TDI9"/>
<dbReference type="Gene3D" id="3.40.970.10">
    <property type="entry name" value="Ribonuclease H1, N-terminal domain"/>
    <property type="match status" value="1"/>
</dbReference>
<evidence type="ECO:0000313" key="14">
    <source>
        <dbReference type="Proteomes" id="UP000759537"/>
    </source>
</evidence>
<dbReference type="PIRSF" id="PIRSF036852">
    <property type="entry name" value="Ribonuclease_H1_euk"/>
    <property type="match status" value="1"/>
</dbReference>
<dbReference type="PANTHER" id="PTHR10642">
    <property type="entry name" value="RIBONUCLEASE H1"/>
    <property type="match status" value="1"/>
</dbReference>
<evidence type="ECO:0000256" key="10">
    <source>
        <dbReference type="PIRNR" id="PIRNR036852"/>
    </source>
</evidence>
<keyword evidence="6 10" id="KW-0479">Metal-binding</keyword>
<dbReference type="Gene3D" id="3.30.420.10">
    <property type="entry name" value="Ribonuclease H-like superfamily/Ribonuclease H"/>
    <property type="match status" value="1"/>
</dbReference>
<accession>A0A9P5TDI9</accession>
<dbReference type="PROSITE" id="PS50879">
    <property type="entry name" value="RNASE_H_1"/>
    <property type="match status" value="1"/>
</dbReference>
<evidence type="ECO:0000256" key="1">
    <source>
        <dbReference type="ARBA" id="ARBA00000077"/>
    </source>
</evidence>
<protein>
    <recommendedName>
        <fullName evidence="4 10">Ribonuclease H</fullName>
        <shortName evidence="10">RNase H</shortName>
        <ecNumber evidence="4 10">3.1.26.4</ecNumber>
    </recommendedName>
</protein>
<evidence type="ECO:0000256" key="6">
    <source>
        <dbReference type="ARBA" id="ARBA00022723"/>
    </source>
</evidence>
<sequence length="333" mass="36264">MPKAGYYAVKIGKSPGIYTTWEDCREQVDGYPCAKYKKLRTLEEAEAWMQRAVPYPIKQNINPANHSLGKSRTSIGSQRSGRVAASSSSSTVEVVAPGQSQSQSTVADPSSSRSHAAVGPSKMSAMAEDVVYTDGACSGNGQLGSVAGTGVWWGVDDPRNLSERCPGRQTNNRAELIAIIRALETTPITSVPLIIKSDSQYSIKCFTDWLPGWRRHNYTTSMGAPVKNLKLIMYMDALLAARGRSGQQVRLEYVRGHAGEIGNEGADALAVRGTKLQEVEEPDWDALRLRLNEEPVPARGVITAHRELADADISIYADVLLDENDLLAELEEN</sequence>
<comment type="catalytic activity">
    <reaction evidence="1 10">
        <text>Endonucleolytic cleavage to 5'-phosphomonoester.</text>
        <dbReference type="EC" id="3.1.26.4"/>
    </reaction>
</comment>
<dbReference type="GO" id="GO:0004523">
    <property type="term" value="F:RNA-DNA hybrid ribonuclease activity"/>
    <property type="evidence" value="ECO:0007669"/>
    <property type="project" value="UniProtKB-UniRule"/>
</dbReference>
<evidence type="ECO:0000256" key="5">
    <source>
        <dbReference type="ARBA" id="ARBA00022722"/>
    </source>
</evidence>
<dbReference type="PANTHER" id="PTHR10642:SF26">
    <property type="entry name" value="RIBONUCLEASE H1"/>
    <property type="match status" value="1"/>
</dbReference>
<reference evidence="13" key="2">
    <citation type="journal article" date="2020" name="Nat. Commun.">
        <title>Large-scale genome sequencing of mycorrhizal fungi provides insights into the early evolution of symbiotic traits.</title>
        <authorList>
            <person name="Miyauchi S."/>
            <person name="Kiss E."/>
            <person name="Kuo A."/>
            <person name="Drula E."/>
            <person name="Kohler A."/>
            <person name="Sanchez-Garcia M."/>
            <person name="Morin E."/>
            <person name="Andreopoulos B."/>
            <person name="Barry K.W."/>
            <person name="Bonito G."/>
            <person name="Buee M."/>
            <person name="Carver A."/>
            <person name="Chen C."/>
            <person name="Cichocki N."/>
            <person name="Clum A."/>
            <person name="Culley D."/>
            <person name="Crous P.W."/>
            <person name="Fauchery L."/>
            <person name="Girlanda M."/>
            <person name="Hayes R.D."/>
            <person name="Keri Z."/>
            <person name="LaButti K."/>
            <person name="Lipzen A."/>
            <person name="Lombard V."/>
            <person name="Magnuson J."/>
            <person name="Maillard F."/>
            <person name="Murat C."/>
            <person name="Nolan M."/>
            <person name="Ohm R.A."/>
            <person name="Pangilinan J."/>
            <person name="Pereira M.F."/>
            <person name="Perotto S."/>
            <person name="Peter M."/>
            <person name="Pfister S."/>
            <person name="Riley R."/>
            <person name="Sitrit Y."/>
            <person name="Stielow J.B."/>
            <person name="Szollosi G."/>
            <person name="Zifcakova L."/>
            <person name="Stursova M."/>
            <person name="Spatafora J.W."/>
            <person name="Tedersoo L."/>
            <person name="Vaario L.M."/>
            <person name="Yamada A."/>
            <person name="Yan M."/>
            <person name="Wang P."/>
            <person name="Xu J."/>
            <person name="Bruns T."/>
            <person name="Baldrian P."/>
            <person name="Vilgalys R."/>
            <person name="Dunand C."/>
            <person name="Henrissat B."/>
            <person name="Grigoriev I.V."/>
            <person name="Hibbett D."/>
            <person name="Nagy L.G."/>
            <person name="Martin F.M."/>
        </authorList>
    </citation>
    <scope>NUCLEOTIDE SEQUENCE</scope>
    <source>
        <strain evidence="13">Prilba</strain>
    </source>
</reference>
<evidence type="ECO:0000256" key="2">
    <source>
        <dbReference type="ARBA" id="ARBA00001946"/>
    </source>
</evidence>
<name>A0A9P5TDI9_9AGAM</name>
<dbReference type="Proteomes" id="UP000759537">
    <property type="component" value="Unassembled WGS sequence"/>
</dbReference>
<comment type="similarity">
    <text evidence="3 10">Belongs to the RNase H family.</text>
</comment>
<dbReference type="EMBL" id="WHVB01000002">
    <property type="protein sequence ID" value="KAF8486466.1"/>
    <property type="molecule type" value="Genomic_DNA"/>
</dbReference>
<dbReference type="EC" id="3.1.26.4" evidence="4 10"/>
<dbReference type="CDD" id="cd09280">
    <property type="entry name" value="RNase_HI_eukaryote_like"/>
    <property type="match status" value="1"/>
</dbReference>
<comment type="caution">
    <text evidence="13">The sequence shown here is derived from an EMBL/GenBank/DDBJ whole genome shotgun (WGS) entry which is preliminary data.</text>
</comment>
<keyword evidence="9 10" id="KW-0460">Magnesium</keyword>
<evidence type="ECO:0000256" key="7">
    <source>
        <dbReference type="ARBA" id="ARBA00022759"/>
    </source>
</evidence>
<dbReference type="GO" id="GO:0000287">
    <property type="term" value="F:magnesium ion binding"/>
    <property type="evidence" value="ECO:0007669"/>
    <property type="project" value="UniProtKB-UniRule"/>
</dbReference>
<feature type="domain" description="RNase H type-1" evidence="12">
    <location>
        <begin position="125"/>
        <end position="275"/>
    </location>
</feature>